<feature type="domain" description="UDP-glucose/GDP-mannose dehydrogenase C-terminal" evidence="4">
    <location>
        <begin position="342"/>
        <end position="426"/>
    </location>
</feature>
<dbReference type="Gene3D" id="3.40.50.720">
    <property type="entry name" value="NAD(P)-binding Rossmann-like Domain"/>
    <property type="match status" value="2"/>
</dbReference>
<dbReference type="InterPro" id="IPR036291">
    <property type="entry name" value="NAD(P)-bd_dom_sf"/>
</dbReference>
<comment type="caution">
    <text evidence="5">The sequence shown here is derived from an EMBL/GenBank/DDBJ whole genome shotgun (WGS) entry which is preliminary data.</text>
</comment>
<dbReference type="InterPro" id="IPR014027">
    <property type="entry name" value="UDP-Glc/GDP-Man_DH_C"/>
</dbReference>
<accession>A0ABN1XQL0</accession>
<keyword evidence="6" id="KW-1185">Reference proteome</keyword>
<comment type="similarity">
    <text evidence="3">Belongs to the UDP-glucose/GDP-mannose dehydrogenase family.</text>
</comment>
<dbReference type="Pfam" id="PF03721">
    <property type="entry name" value="UDPG_MGDP_dh_N"/>
    <property type="match status" value="1"/>
</dbReference>
<dbReference type="SUPFAM" id="SSF51735">
    <property type="entry name" value="NAD(P)-binding Rossmann-fold domains"/>
    <property type="match status" value="1"/>
</dbReference>
<dbReference type="SMART" id="SM00984">
    <property type="entry name" value="UDPG_MGDP_dh_C"/>
    <property type="match status" value="1"/>
</dbReference>
<dbReference type="PIRSF" id="PIRSF500136">
    <property type="entry name" value="UDP_ManNAc_DH"/>
    <property type="match status" value="1"/>
</dbReference>
<protein>
    <submittedName>
        <fullName evidence="5">Nucleotide sugar dehydrogenase</fullName>
    </submittedName>
</protein>
<dbReference type="SUPFAM" id="SSF48179">
    <property type="entry name" value="6-phosphogluconate dehydrogenase C-terminal domain-like"/>
    <property type="match status" value="1"/>
</dbReference>
<dbReference type="PIRSF" id="PIRSF000124">
    <property type="entry name" value="UDPglc_GDPman_dh"/>
    <property type="match status" value="1"/>
</dbReference>
<gene>
    <name evidence="5" type="ORF">GCM10009613_18610</name>
</gene>
<dbReference type="InterPro" id="IPR008927">
    <property type="entry name" value="6-PGluconate_DH-like_C_sf"/>
</dbReference>
<dbReference type="PANTHER" id="PTHR43491">
    <property type="entry name" value="UDP-N-ACETYL-D-MANNOSAMINE DEHYDROGENASE"/>
    <property type="match status" value="1"/>
</dbReference>
<proteinExistence type="inferred from homology"/>
<keyword evidence="2" id="KW-0520">NAD</keyword>
<dbReference type="Pfam" id="PF03720">
    <property type="entry name" value="UDPG_MGDP_dh_C"/>
    <property type="match status" value="1"/>
</dbReference>
<evidence type="ECO:0000313" key="6">
    <source>
        <dbReference type="Proteomes" id="UP001501414"/>
    </source>
</evidence>
<dbReference type="PANTHER" id="PTHR43491:SF1">
    <property type="entry name" value="UDP-N-ACETYL-D-MANNOSAMINE DEHYDROGENASE"/>
    <property type="match status" value="1"/>
</dbReference>
<dbReference type="InterPro" id="IPR028359">
    <property type="entry name" value="UDP_ManNAc/GlcNAc_DH"/>
</dbReference>
<evidence type="ECO:0000313" key="5">
    <source>
        <dbReference type="EMBL" id="GAA1385745.1"/>
    </source>
</evidence>
<evidence type="ECO:0000256" key="1">
    <source>
        <dbReference type="ARBA" id="ARBA00023002"/>
    </source>
</evidence>
<organism evidence="5 6">
    <name type="scientific">Pseudonocardia kongjuensis</name>
    <dbReference type="NCBI Taxonomy" id="102227"/>
    <lineage>
        <taxon>Bacteria</taxon>
        <taxon>Bacillati</taxon>
        <taxon>Actinomycetota</taxon>
        <taxon>Actinomycetes</taxon>
        <taxon>Pseudonocardiales</taxon>
        <taxon>Pseudonocardiaceae</taxon>
        <taxon>Pseudonocardia</taxon>
    </lineage>
</organism>
<dbReference type="EMBL" id="BAAAJK010000006">
    <property type="protein sequence ID" value="GAA1385745.1"/>
    <property type="molecule type" value="Genomic_DNA"/>
</dbReference>
<keyword evidence="1" id="KW-0560">Oxidoreductase</keyword>
<evidence type="ECO:0000256" key="3">
    <source>
        <dbReference type="PIRNR" id="PIRNR000124"/>
    </source>
</evidence>
<dbReference type="InterPro" id="IPR036220">
    <property type="entry name" value="UDP-Glc/GDP-Man_DH_C_sf"/>
</dbReference>
<dbReference type="NCBIfam" id="TIGR03026">
    <property type="entry name" value="NDP-sugDHase"/>
    <property type="match status" value="1"/>
</dbReference>
<evidence type="ECO:0000259" key="4">
    <source>
        <dbReference type="SMART" id="SM00984"/>
    </source>
</evidence>
<dbReference type="SUPFAM" id="SSF52413">
    <property type="entry name" value="UDP-glucose/GDP-mannose dehydrogenase C-terminal domain"/>
    <property type="match status" value="1"/>
</dbReference>
<dbReference type="InterPro" id="IPR017476">
    <property type="entry name" value="UDP-Glc/GDP-Man"/>
</dbReference>
<dbReference type="Proteomes" id="UP001501414">
    <property type="component" value="Unassembled WGS sequence"/>
</dbReference>
<dbReference type="Pfam" id="PF00984">
    <property type="entry name" value="UDPG_MGDP_dh"/>
    <property type="match status" value="1"/>
</dbReference>
<name>A0ABN1XQL0_9PSEU</name>
<dbReference type="InterPro" id="IPR001732">
    <property type="entry name" value="UDP-Glc/GDP-Man_DH_N"/>
</dbReference>
<reference evidence="5 6" key="1">
    <citation type="journal article" date="2019" name="Int. J. Syst. Evol. Microbiol.">
        <title>The Global Catalogue of Microorganisms (GCM) 10K type strain sequencing project: providing services to taxonomists for standard genome sequencing and annotation.</title>
        <authorList>
            <consortium name="The Broad Institute Genomics Platform"/>
            <consortium name="The Broad Institute Genome Sequencing Center for Infectious Disease"/>
            <person name="Wu L."/>
            <person name="Ma J."/>
        </authorList>
    </citation>
    <scope>NUCLEOTIDE SEQUENCE [LARGE SCALE GENOMIC DNA]</scope>
    <source>
        <strain evidence="5 6">JCM 11896</strain>
    </source>
</reference>
<dbReference type="InterPro" id="IPR014026">
    <property type="entry name" value="UDP-Glc/GDP-Man_DH_dimer"/>
</dbReference>
<sequence length="447" mass="46556">MPTHTVPSRTVPTCTVPTGTPGTTAPATVGIVGLGYVGLPTALALAESGHHVVGYDIAADRLAAIRSGAVDLLPSDRARLDRRIGTDLLELTTDPAALAAAGTLLVCVPTPVDHHLVPDLGPLRAACATVVAHAVPGQTIVLTSTTYVGSTRDLLVGPLADRGLVVGRDVFVAFSPERIDPGVADHLPERTPRVVGGITPECGRRAAAALLPASAAVHTVSSPEAAEMTKLLENTFRAVNIALANEFAGIARQFDVDVREVVDAAATKPYGFMAFRPGPGVGGHCIPCDPHYLLWQLRSGPVAAPVTEAAMASIATRPHAVVARAREVLAEAGRPVTGARVLVVGVAYKPGVADVRESPALTVIDELRRLGADVAFTDPLVDRLPTANGPLDSRPDPADDDWDLVITHTLHRDADHSWLVTGTADRPAPTVLDAAYGLADAPNRYPL</sequence>
<evidence type="ECO:0000256" key="2">
    <source>
        <dbReference type="ARBA" id="ARBA00023027"/>
    </source>
</evidence>